<feature type="compositionally biased region" description="Basic and acidic residues" evidence="1">
    <location>
        <begin position="522"/>
        <end position="534"/>
    </location>
</feature>
<dbReference type="PANTHER" id="PTHR42037">
    <property type="match status" value="1"/>
</dbReference>
<dbReference type="AlphaFoldDB" id="A0AAV9V7Q9"/>
<proteinExistence type="predicted"/>
<dbReference type="PANTHER" id="PTHR42037:SF1">
    <property type="match status" value="1"/>
</dbReference>
<dbReference type="EMBL" id="JAVHNQ010000002">
    <property type="protein sequence ID" value="KAK6354792.1"/>
    <property type="molecule type" value="Genomic_DNA"/>
</dbReference>
<reference evidence="2 3" key="1">
    <citation type="submission" date="2019-10" db="EMBL/GenBank/DDBJ databases">
        <authorList>
            <person name="Palmer J.M."/>
        </authorList>
    </citation>
    <scope>NUCLEOTIDE SEQUENCE [LARGE SCALE GENOMIC DNA]</scope>
    <source>
        <strain evidence="2 3">TWF696</strain>
    </source>
</reference>
<dbReference type="Proteomes" id="UP001375240">
    <property type="component" value="Unassembled WGS sequence"/>
</dbReference>
<accession>A0AAV9V7Q9</accession>
<sequence length="551" mass="62200">MARKKQKKASQQTSPTAEVCPPQVNQKLWNRFYEPLILLRAYGKSQESHIKDDVSVEDLEYAGHSRNHKVIKTRFLDALAYLCDYSPGGNTVTAIAIEEGPQLVYWVASNTNQRSKVEPFLRNLLDLLGKVHDADAASLPELEYQISHRAMEFSSQKLRHYRVILQSSIRTCLASLDKQTAEAPDTNSLKEWLASLNEPTLKLDELCRLCYEARHSQTLKAVGHRAGQCSIQESGSSRGGNYARIRHFIGRLGSHIKAARVLVKAGRHCPTLFTDYSINIAADHPSFTPPSYRNRSSVNGIVKRMVADPDVCEYYQKEIQVRDKLFGLDLENRIKKEYKDPDFKLRIHAEVILLDLFHRKRLRFLDMMAYIGVSKPSCFLCYRYFQAHPLQVQTSGCSNNLYLKWQPPFIHEDSPSLVKEQEDILNAMIKGVRLFVLEKMVPGYQGFKSHPDSTTGLDTLSRADTADCVFWKTKDHEAKFTVEGGAKDVALYPSGAAISPTSTSTVDKDSESTAAVVLSSPHRRDTQDIAHEEPQESLGYFNDSDDGGVRL</sequence>
<organism evidence="2 3">
    <name type="scientific">Orbilia brochopaga</name>
    <dbReference type="NCBI Taxonomy" id="3140254"/>
    <lineage>
        <taxon>Eukaryota</taxon>
        <taxon>Fungi</taxon>
        <taxon>Dikarya</taxon>
        <taxon>Ascomycota</taxon>
        <taxon>Pezizomycotina</taxon>
        <taxon>Orbiliomycetes</taxon>
        <taxon>Orbiliales</taxon>
        <taxon>Orbiliaceae</taxon>
        <taxon>Orbilia</taxon>
    </lineage>
</organism>
<evidence type="ECO:0000313" key="3">
    <source>
        <dbReference type="Proteomes" id="UP001375240"/>
    </source>
</evidence>
<dbReference type="InterPro" id="IPR027796">
    <property type="entry name" value="OTT_1508_deam-like"/>
</dbReference>
<evidence type="ECO:0000313" key="2">
    <source>
        <dbReference type="EMBL" id="KAK6354792.1"/>
    </source>
</evidence>
<gene>
    <name evidence="2" type="ORF">TWF696_003926</name>
</gene>
<evidence type="ECO:0000256" key="1">
    <source>
        <dbReference type="SAM" id="MobiDB-lite"/>
    </source>
</evidence>
<comment type="caution">
    <text evidence="2">The sequence shown here is derived from an EMBL/GenBank/DDBJ whole genome shotgun (WGS) entry which is preliminary data.</text>
</comment>
<feature type="region of interest" description="Disordered" evidence="1">
    <location>
        <begin position="499"/>
        <end position="551"/>
    </location>
</feature>
<name>A0AAV9V7Q9_9PEZI</name>
<keyword evidence="3" id="KW-1185">Reference proteome</keyword>
<dbReference type="Pfam" id="PF14441">
    <property type="entry name" value="OTT_1508_deam"/>
    <property type="match status" value="1"/>
</dbReference>
<protein>
    <submittedName>
        <fullName evidence="2">Uncharacterized protein</fullName>
    </submittedName>
</protein>